<sequence length="125" mass="14168">MSIWKIIGVKCWKLKKDIQRFVCPSPGQERHSMDGGAGWCMEFFSADGRRKISIKRTSHNRVLGAAETPREKDHSLNAGSPRAAGIFSVTIGHFRLVTSLLLSLYGFQPAWKLYFLTKEVPYPKK</sequence>
<accession>A0A016WW47</accession>
<organism evidence="1 2">
    <name type="scientific">Ancylostoma ceylanicum</name>
    <dbReference type="NCBI Taxonomy" id="53326"/>
    <lineage>
        <taxon>Eukaryota</taxon>
        <taxon>Metazoa</taxon>
        <taxon>Ecdysozoa</taxon>
        <taxon>Nematoda</taxon>
        <taxon>Chromadorea</taxon>
        <taxon>Rhabditida</taxon>
        <taxon>Rhabditina</taxon>
        <taxon>Rhabditomorpha</taxon>
        <taxon>Strongyloidea</taxon>
        <taxon>Ancylostomatidae</taxon>
        <taxon>Ancylostomatinae</taxon>
        <taxon>Ancylostoma</taxon>
    </lineage>
</organism>
<dbReference type="Proteomes" id="UP000024635">
    <property type="component" value="Unassembled WGS sequence"/>
</dbReference>
<evidence type="ECO:0000313" key="2">
    <source>
        <dbReference type="Proteomes" id="UP000024635"/>
    </source>
</evidence>
<dbReference type="EMBL" id="JARK01000099">
    <property type="protein sequence ID" value="EYC43248.1"/>
    <property type="molecule type" value="Genomic_DNA"/>
</dbReference>
<evidence type="ECO:0000313" key="1">
    <source>
        <dbReference type="EMBL" id="EYC43248.1"/>
    </source>
</evidence>
<dbReference type="AlphaFoldDB" id="A0A016WW47"/>
<name>A0A016WW47_9BILA</name>
<proteinExistence type="predicted"/>
<protein>
    <submittedName>
        <fullName evidence="1">Uncharacterized protein</fullName>
    </submittedName>
</protein>
<keyword evidence="2" id="KW-1185">Reference proteome</keyword>
<gene>
    <name evidence="1" type="primary">Acey_s0499.g2570</name>
    <name evidence="1" type="ORF">Y032_0499g2570</name>
</gene>
<reference evidence="2" key="1">
    <citation type="journal article" date="2015" name="Nat. Genet.">
        <title>The genome and transcriptome of the zoonotic hookworm Ancylostoma ceylanicum identify infection-specific gene families.</title>
        <authorList>
            <person name="Schwarz E.M."/>
            <person name="Hu Y."/>
            <person name="Antoshechkin I."/>
            <person name="Miller M.M."/>
            <person name="Sternberg P.W."/>
            <person name="Aroian R.V."/>
        </authorList>
    </citation>
    <scope>NUCLEOTIDE SEQUENCE</scope>
    <source>
        <strain evidence="2">HY135</strain>
    </source>
</reference>
<comment type="caution">
    <text evidence="1">The sequence shown here is derived from an EMBL/GenBank/DDBJ whole genome shotgun (WGS) entry which is preliminary data.</text>
</comment>